<comment type="catalytic activity">
    <reaction evidence="4">
        <text>a D-aminoacyl-tRNA + H2O = a tRNA + a D-alpha-amino acid + H(+)</text>
        <dbReference type="Rhea" id="RHEA:13953"/>
        <dbReference type="Rhea" id="RHEA-COMP:10123"/>
        <dbReference type="Rhea" id="RHEA-COMP:10124"/>
        <dbReference type="ChEBI" id="CHEBI:15377"/>
        <dbReference type="ChEBI" id="CHEBI:15378"/>
        <dbReference type="ChEBI" id="CHEBI:59871"/>
        <dbReference type="ChEBI" id="CHEBI:78442"/>
        <dbReference type="ChEBI" id="CHEBI:79333"/>
        <dbReference type="EC" id="3.1.1.96"/>
    </reaction>
</comment>
<dbReference type="EMBL" id="JBHSZQ010000015">
    <property type="protein sequence ID" value="MFC7126113.1"/>
    <property type="molecule type" value="Genomic_DNA"/>
</dbReference>
<dbReference type="SUPFAM" id="SSF142535">
    <property type="entry name" value="AF0625-like"/>
    <property type="match status" value="1"/>
</dbReference>
<keyword evidence="1 4" id="KW-0479">Metal-binding</keyword>
<keyword evidence="2 4" id="KW-0378">Hydrolase</keyword>
<comment type="caution">
    <text evidence="5">The sequence shown here is derived from an EMBL/GenBank/DDBJ whole genome shotgun (WGS) entry which is preliminary data.</text>
</comment>
<reference evidence="5 6" key="1">
    <citation type="journal article" date="2014" name="Int. J. Syst. Evol. Microbiol.">
        <title>Complete genome sequence of Corynebacterium casei LMG S-19264T (=DSM 44701T), isolated from a smear-ripened cheese.</title>
        <authorList>
            <consortium name="US DOE Joint Genome Institute (JGI-PGF)"/>
            <person name="Walter F."/>
            <person name="Albersmeier A."/>
            <person name="Kalinowski J."/>
            <person name="Ruckert C."/>
        </authorList>
    </citation>
    <scope>NUCLEOTIDE SEQUENCE [LARGE SCALE GENOMIC DNA]</scope>
    <source>
        <strain evidence="5 6">CGMCC 4.7215</strain>
    </source>
</reference>
<dbReference type="NCBIfam" id="NF011435">
    <property type="entry name" value="PRK14866.1-1"/>
    <property type="match status" value="1"/>
</dbReference>
<dbReference type="PANTHER" id="PTHR34667:SF1">
    <property type="entry name" value="D-AMINOACYL-TRNA DEACYLASE"/>
    <property type="match status" value="1"/>
</dbReference>
<organism evidence="5 6">
    <name type="scientific">Halovenus rubra</name>
    <dbReference type="NCBI Taxonomy" id="869890"/>
    <lineage>
        <taxon>Archaea</taxon>
        <taxon>Methanobacteriati</taxon>
        <taxon>Methanobacteriota</taxon>
        <taxon>Stenosarchaea group</taxon>
        <taxon>Halobacteria</taxon>
        <taxon>Halobacteriales</taxon>
        <taxon>Haloarculaceae</taxon>
        <taxon>Halovenus</taxon>
    </lineage>
</organism>
<dbReference type="RefSeq" id="WP_267638882.1">
    <property type="nucleotide sequence ID" value="NZ_JAODIY010000044.1"/>
</dbReference>
<dbReference type="Proteomes" id="UP001596414">
    <property type="component" value="Unassembled WGS sequence"/>
</dbReference>
<sequence>MLGIIVSRADSASVHIGEHLRELADWDTFDDGTRCDAAGGGTVYETDGAQLREFDALHLDLVRPADAFDDPDFLVFASRHSGQTGPLLTAHHTGNVGPAEHGGTDNDLATACPNALRTVFDALDAYSPGGYEVGIEATHHGPSVVGAPSMFVEVGSAKEQWEDPEAARAVGQAILALRESTAYCRPENGSWSTSDQRGRCRQLVGIGGGHYAPRFRRVMAETDWAVGHVLADWGLDTLENPATETVIEQAFEATNSNYALVEGDRAELTEVVESLGYRAVSETWVRETDGVPLGFVRAMEADIGSIDDGLRFGKPARNHIPEEYHVVDLPTALLDEARGINREAASNAVAEAALAFGTDQGGTRPTGTVVLPPETERAVVIETLLAVLSEKYDSIERDKETVIARQEVFNSEKAQTLGVPQGPAFGRLAAGEPVEVDGETIPPAAVHEEKTTRFSLSE</sequence>
<protein>
    <recommendedName>
        <fullName evidence="4">D-aminoacyl-tRNA deacylase</fullName>
        <ecNumber evidence="4">3.1.1.96</ecNumber>
    </recommendedName>
</protein>
<comment type="function">
    <text evidence="4">D-aminoacyl-tRNA deacylase with broad substrate specificity. By recycling D-aminoacyl-tRNA to D-amino acids and free tRNA molecules, this enzyme counteracts the toxicity associated with the formation of D-aminoacyl-tRNA entities in vivo.</text>
</comment>
<dbReference type="Pfam" id="PF04414">
    <property type="entry name" value="tRNA_deacylase"/>
    <property type="match status" value="1"/>
</dbReference>
<keyword evidence="3 4" id="KW-0862">Zinc</keyword>
<dbReference type="GO" id="GO:0008270">
    <property type="term" value="F:zinc ion binding"/>
    <property type="evidence" value="ECO:0007669"/>
    <property type="project" value="UniProtKB-UniRule"/>
</dbReference>
<evidence type="ECO:0000256" key="4">
    <source>
        <dbReference type="HAMAP-Rule" id="MF_00562"/>
    </source>
</evidence>
<evidence type="ECO:0000313" key="6">
    <source>
        <dbReference type="Proteomes" id="UP001596414"/>
    </source>
</evidence>
<dbReference type="HAMAP" id="MF_00562">
    <property type="entry name" value="Deacylase_DtdA"/>
    <property type="match status" value="1"/>
</dbReference>
<evidence type="ECO:0000313" key="5">
    <source>
        <dbReference type="EMBL" id="MFC7126113.1"/>
    </source>
</evidence>
<dbReference type="GO" id="GO:0019478">
    <property type="term" value="P:D-amino acid catabolic process"/>
    <property type="evidence" value="ECO:0007669"/>
    <property type="project" value="UniProtKB-UniRule"/>
</dbReference>
<dbReference type="PANTHER" id="PTHR34667">
    <property type="entry name" value="D-AMINOACYL-TRNA DEACYLASE"/>
    <property type="match status" value="1"/>
</dbReference>
<accession>A0ABD5X4I5</accession>
<dbReference type="InterPro" id="IPR018033">
    <property type="entry name" value="Deacylase_DtdA_archaea"/>
</dbReference>
<comment type="cofactor">
    <cofactor evidence="4">
        <name>Zn(2+)</name>
        <dbReference type="ChEBI" id="CHEBI:29105"/>
    </cofactor>
    <text evidence="4">Binds 2 Zn(2+) ions per subunit.</text>
</comment>
<comment type="similarity">
    <text evidence="4">Belongs to the DtdA deacylase family.</text>
</comment>
<dbReference type="Gene3D" id="3.40.50.10700">
    <property type="entry name" value="AF0625-like"/>
    <property type="match status" value="1"/>
</dbReference>
<dbReference type="InterPro" id="IPR007508">
    <property type="entry name" value="DtdA"/>
</dbReference>
<dbReference type="EC" id="3.1.1.96" evidence="4"/>
<name>A0ABD5X4I5_9EURY</name>
<evidence type="ECO:0000256" key="1">
    <source>
        <dbReference type="ARBA" id="ARBA00022723"/>
    </source>
</evidence>
<dbReference type="AlphaFoldDB" id="A0ABD5X4I5"/>
<evidence type="ECO:0000256" key="3">
    <source>
        <dbReference type="ARBA" id="ARBA00022833"/>
    </source>
</evidence>
<evidence type="ECO:0000256" key="2">
    <source>
        <dbReference type="ARBA" id="ARBA00022801"/>
    </source>
</evidence>
<gene>
    <name evidence="4" type="primary">dtdA</name>
    <name evidence="5" type="ORF">ACFQJ7_08700</name>
</gene>
<comment type="catalytic activity">
    <reaction evidence="4">
        <text>glycyl-tRNA(Ala) + H2O = tRNA(Ala) + glycine + H(+)</text>
        <dbReference type="Rhea" id="RHEA:53744"/>
        <dbReference type="Rhea" id="RHEA-COMP:9657"/>
        <dbReference type="Rhea" id="RHEA-COMP:13640"/>
        <dbReference type="ChEBI" id="CHEBI:15377"/>
        <dbReference type="ChEBI" id="CHEBI:15378"/>
        <dbReference type="ChEBI" id="CHEBI:57305"/>
        <dbReference type="ChEBI" id="CHEBI:78442"/>
        <dbReference type="ChEBI" id="CHEBI:78522"/>
        <dbReference type="EC" id="3.1.1.96"/>
    </reaction>
</comment>
<dbReference type="GO" id="GO:0051499">
    <property type="term" value="F:D-aminoacyl-tRNA deacylase activity"/>
    <property type="evidence" value="ECO:0007669"/>
    <property type="project" value="UniProtKB-UniRule"/>
</dbReference>
<proteinExistence type="inferred from homology"/>
<comment type="subunit">
    <text evidence="4">Monomer.</text>
</comment>
<dbReference type="Gene3D" id="3.40.630.50">
    <property type="entry name" value="AF0625-like"/>
    <property type="match status" value="1"/>
</dbReference>